<dbReference type="EMBL" id="FWXV01000003">
    <property type="protein sequence ID" value="SMD05411.1"/>
    <property type="molecule type" value="Genomic_DNA"/>
</dbReference>
<dbReference type="Gene3D" id="1.10.287.1080">
    <property type="entry name" value="MazG-like"/>
    <property type="match status" value="1"/>
</dbReference>
<name>A0A1Y5XLU6_KIBAR</name>
<reference evidence="2 3" key="1">
    <citation type="submission" date="2017-04" db="EMBL/GenBank/DDBJ databases">
        <authorList>
            <person name="Afonso C.L."/>
            <person name="Miller P.J."/>
            <person name="Scott M.A."/>
            <person name="Spackman E."/>
            <person name="Goraichik I."/>
            <person name="Dimitrov K.M."/>
            <person name="Suarez D.L."/>
            <person name="Swayne D.E."/>
        </authorList>
    </citation>
    <scope>NUCLEOTIDE SEQUENCE [LARGE SCALE GENOMIC DNA]</scope>
    <source>
        <strain evidence="2 3">DSM 43828</strain>
    </source>
</reference>
<accession>A0A1Y5XLU6</accession>
<proteinExistence type="predicted"/>
<evidence type="ECO:0000313" key="4">
    <source>
        <dbReference type="Proteomes" id="UP000287547"/>
    </source>
</evidence>
<evidence type="ECO:0000313" key="3">
    <source>
        <dbReference type="Proteomes" id="UP000192674"/>
    </source>
</evidence>
<dbReference type="AlphaFoldDB" id="A0A1Y5XLU6"/>
<dbReference type="Proteomes" id="UP000287547">
    <property type="component" value="Unassembled WGS sequence"/>
</dbReference>
<dbReference type="Proteomes" id="UP000192674">
    <property type="component" value="Unassembled WGS sequence"/>
</dbReference>
<dbReference type="EMBL" id="QHKI01000010">
    <property type="protein sequence ID" value="RSM85987.1"/>
    <property type="molecule type" value="Genomic_DNA"/>
</dbReference>
<evidence type="ECO:0008006" key="5">
    <source>
        <dbReference type="Google" id="ProtNLM"/>
    </source>
</evidence>
<sequence length="102" mass="11043">MREVQQKVAQVADKLGLHANAPSLTLTLLSEIGRLSDEVLAATANGRRPFRPTEGWEQRLADLAFTVINLADQTGVDLTTALEGTIARHEANAKPVDDLPGW</sequence>
<protein>
    <recommendedName>
        <fullName evidence="5">NTP pyrophosphohydrolase MazG putative catalytic core domain-containing protein</fullName>
    </recommendedName>
</protein>
<evidence type="ECO:0000313" key="1">
    <source>
        <dbReference type="EMBL" id="RSM85987.1"/>
    </source>
</evidence>
<dbReference type="RefSeq" id="WP_033389426.1">
    <property type="nucleotide sequence ID" value="NZ_FWXV01000003.1"/>
</dbReference>
<evidence type="ECO:0000313" key="2">
    <source>
        <dbReference type="EMBL" id="SMD05411.1"/>
    </source>
</evidence>
<gene>
    <name evidence="1" type="ORF">DMH04_15030</name>
    <name evidence="2" type="ORF">SAMN05661093_03952</name>
</gene>
<reference evidence="1 4" key="2">
    <citation type="submission" date="2018-05" db="EMBL/GenBank/DDBJ databases">
        <title>Evolution of GPA BGCs.</title>
        <authorList>
            <person name="Waglechner N."/>
            <person name="Wright G.D."/>
        </authorList>
    </citation>
    <scope>NUCLEOTIDE SEQUENCE [LARGE SCALE GENOMIC DNA]</scope>
    <source>
        <strain evidence="1 4">A82846</strain>
    </source>
</reference>
<organism evidence="2 3">
    <name type="scientific">Kibdelosporangium aridum</name>
    <dbReference type="NCBI Taxonomy" id="2030"/>
    <lineage>
        <taxon>Bacteria</taxon>
        <taxon>Bacillati</taxon>
        <taxon>Actinomycetota</taxon>
        <taxon>Actinomycetes</taxon>
        <taxon>Pseudonocardiales</taxon>
        <taxon>Pseudonocardiaceae</taxon>
        <taxon>Kibdelosporangium</taxon>
    </lineage>
</organism>
<dbReference type="OrthoDB" id="9807397at2"/>
<keyword evidence="3" id="KW-1185">Reference proteome</keyword>
<dbReference type="SUPFAM" id="SSF101386">
    <property type="entry name" value="all-alpha NTP pyrophosphatases"/>
    <property type="match status" value="1"/>
</dbReference>